<dbReference type="PANTHER" id="PTHR47074">
    <property type="entry name" value="BNAC02G40300D PROTEIN"/>
    <property type="match status" value="1"/>
</dbReference>
<sequence>MMIVCWKLWNNRNRWLWDGKGWSSMDIVLSAESILQEYNSLISDLAGTRQPKLNQVWEPPDTGCIKVNFDGAIFPELRTAGVGVVARDCARVCMGWCQKHVELPVAPEHAELLAAAEAVDLCIEQAWTNVIVEGDCLSIIRRLAGDEEDDSTISHLLSKVRLRAKDINCCSFAYVHCNANIHAHNLARAARDTIVGEIIPP</sequence>
<keyword evidence="3" id="KW-1185">Reference proteome</keyword>
<dbReference type="Proteomes" id="UP001293254">
    <property type="component" value="Unassembled WGS sequence"/>
</dbReference>
<protein>
    <recommendedName>
        <fullName evidence="1">RNase H type-1 domain-containing protein</fullName>
    </recommendedName>
</protein>
<dbReference type="Pfam" id="PF13456">
    <property type="entry name" value="RVT_3"/>
    <property type="match status" value="1"/>
</dbReference>
<evidence type="ECO:0000259" key="1">
    <source>
        <dbReference type="Pfam" id="PF13456"/>
    </source>
</evidence>
<dbReference type="AlphaFoldDB" id="A0AAE1YF70"/>
<feature type="domain" description="RNase H type-1" evidence="1">
    <location>
        <begin position="68"/>
        <end position="190"/>
    </location>
</feature>
<gene>
    <name evidence="2" type="ORF">Salat_1214700</name>
</gene>
<dbReference type="PANTHER" id="PTHR47074:SF48">
    <property type="entry name" value="POLYNUCLEOTIDYL TRANSFERASE, RIBONUCLEASE H-LIKE SUPERFAMILY PROTEIN"/>
    <property type="match status" value="1"/>
</dbReference>
<name>A0AAE1YF70_9LAMI</name>
<dbReference type="GO" id="GO:0003676">
    <property type="term" value="F:nucleic acid binding"/>
    <property type="evidence" value="ECO:0007669"/>
    <property type="project" value="InterPro"/>
</dbReference>
<reference evidence="2" key="2">
    <citation type="journal article" date="2024" name="Plant">
        <title>Genomic evolution and insights into agronomic trait innovations of Sesamum species.</title>
        <authorList>
            <person name="Miao H."/>
            <person name="Wang L."/>
            <person name="Qu L."/>
            <person name="Liu H."/>
            <person name="Sun Y."/>
            <person name="Le M."/>
            <person name="Wang Q."/>
            <person name="Wei S."/>
            <person name="Zheng Y."/>
            <person name="Lin W."/>
            <person name="Duan Y."/>
            <person name="Cao H."/>
            <person name="Xiong S."/>
            <person name="Wang X."/>
            <person name="Wei L."/>
            <person name="Li C."/>
            <person name="Ma Q."/>
            <person name="Ju M."/>
            <person name="Zhao R."/>
            <person name="Li G."/>
            <person name="Mu C."/>
            <person name="Tian Q."/>
            <person name="Mei H."/>
            <person name="Zhang T."/>
            <person name="Gao T."/>
            <person name="Zhang H."/>
        </authorList>
    </citation>
    <scope>NUCLEOTIDE SEQUENCE</scope>
    <source>
        <strain evidence="2">3651</strain>
    </source>
</reference>
<dbReference type="InterPro" id="IPR002156">
    <property type="entry name" value="RNaseH_domain"/>
</dbReference>
<dbReference type="InterPro" id="IPR012337">
    <property type="entry name" value="RNaseH-like_sf"/>
</dbReference>
<dbReference type="EMBL" id="JACGWO010000004">
    <property type="protein sequence ID" value="KAK4429145.1"/>
    <property type="molecule type" value="Genomic_DNA"/>
</dbReference>
<dbReference type="InterPro" id="IPR036397">
    <property type="entry name" value="RNaseH_sf"/>
</dbReference>
<reference evidence="2" key="1">
    <citation type="submission" date="2020-06" db="EMBL/GenBank/DDBJ databases">
        <authorList>
            <person name="Li T."/>
            <person name="Hu X."/>
            <person name="Zhang T."/>
            <person name="Song X."/>
            <person name="Zhang H."/>
            <person name="Dai N."/>
            <person name="Sheng W."/>
            <person name="Hou X."/>
            <person name="Wei L."/>
        </authorList>
    </citation>
    <scope>NUCLEOTIDE SEQUENCE</scope>
    <source>
        <strain evidence="2">3651</strain>
        <tissue evidence="2">Leaf</tissue>
    </source>
</reference>
<evidence type="ECO:0000313" key="2">
    <source>
        <dbReference type="EMBL" id="KAK4429145.1"/>
    </source>
</evidence>
<comment type="caution">
    <text evidence="2">The sequence shown here is derived from an EMBL/GenBank/DDBJ whole genome shotgun (WGS) entry which is preliminary data.</text>
</comment>
<dbReference type="InterPro" id="IPR052929">
    <property type="entry name" value="RNase_H-like_EbsB-rel"/>
</dbReference>
<proteinExistence type="predicted"/>
<organism evidence="2 3">
    <name type="scientific">Sesamum alatum</name>
    <dbReference type="NCBI Taxonomy" id="300844"/>
    <lineage>
        <taxon>Eukaryota</taxon>
        <taxon>Viridiplantae</taxon>
        <taxon>Streptophyta</taxon>
        <taxon>Embryophyta</taxon>
        <taxon>Tracheophyta</taxon>
        <taxon>Spermatophyta</taxon>
        <taxon>Magnoliopsida</taxon>
        <taxon>eudicotyledons</taxon>
        <taxon>Gunneridae</taxon>
        <taxon>Pentapetalae</taxon>
        <taxon>asterids</taxon>
        <taxon>lamiids</taxon>
        <taxon>Lamiales</taxon>
        <taxon>Pedaliaceae</taxon>
        <taxon>Sesamum</taxon>
    </lineage>
</organism>
<dbReference type="CDD" id="cd06222">
    <property type="entry name" value="RNase_H_like"/>
    <property type="match status" value="1"/>
</dbReference>
<dbReference type="InterPro" id="IPR044730">
    <property type="entry name" value="RNase_H-like_dom_plant"/>
</dbReference>
<dbReference type="Gene3D" id="3.30.420.10">
    <property type="entry name" value="Ribonuclease H-like superfamily/Ribonuclease H"/>
    <property type="match status" value="1"/>
</dbReference>
<dbReference type="GO" id="GO:0004523">
    <property type="term" value="F:RNA-DNA hybrid ribonuclease activity"/>
    <property type="evidence" value="ECO:0007669"/>
    <property type="project" value="InterPro"/>
</dbReference>
<dbReference type="SUPFAM" id="SSF53098">
    <property type="entry name" value="Ribonuclease H-like"/>
    <property type="match status" value="1"/>
</dbReference>
<accession>A0AAE1YF70</accession>
<evidence type="ECO:0000313" key="3">
    <source>
        <dbReference type="Proteomes" id="UP001293254"/>
    </source>
</evidence>